<dbReference type="SUPFAM" id="SSF51322">
    <property type="entry name" value="Cyanovirin-N"/>
    <property type="match status" value="1"/>
</dbReference>
<evidence type="ECO:0000313" key="3">
    <source>
        <dbReference type="Proteomes" id="UP001213799"/>
    </source>
</evidence>
<dbReference type="SMART" id="SM01111">
    <property type="entry name" value="CVNH"/>
    <property type="match status" value="1"/>
</dbReference>
<dbReference type="GeneID" id="81592515"/>
<keyword evidence="3" id="KW-1185">Reference proteome</keyword>
<dbReference type="Pfam" id="PF08881">
    <property type="entry name" value="CVNH"/>
    <property type="match status" value="1"/>
</dbReference>
<reference evidence="2" key="1">
    <citation type="journal article" date="2023" name="IMA Fungus">
        <title>Comparative genomic study of the Penicillium genus elucidates a diverse pangenome and 15 lateral gene transfer events.</title>
        <authorList>
            <person name="Petersen C."/>
            <person name="Sorensen T."/>
            <person name="Nielsen M.R."/>
            <person name="Sondergaard T.E."/>
            <person name="Sorensen J.L."/>
            <person name="Fitzpatrick D.A."/>
            <person name="Frisvad J.C."/>
            <person name="Nielsen K.L."/>
        </authorList>
    </citation>
    <scope>NUCLEOTIDE SEQUENCE</scope>
    <source>
        <strain evidence="2">IBT 12815</strain>
    </source>
</reference>
<reference evidence="2" key="2">
    <citation type="submission" date="2023-01" db="EMBL/GenBank/DDBJ databases">
        <authorList>
            <person name="Petersen C."/>
        </authorList>
    </citation>
    <scope>NUCLEOTIDE SEQUENCE</scope>
    <source>
        <strain evidence="2">IBT 12815</strain>
    </source>
</reference>
<proteinExistence type="predicted"/>
<protein>
    <recommendedName>
        <fullName evidence="1">Cyanovirin-N domain-containing protein</fullName>
    </recommendedName>
</protein>
<dbReference type="InterPro" id="IPR011058">
    <property type="entry name" value="Cyanovirin-N"/>
</dbReference>
<dbReference type="EMBL" id="JAQJAE010000006">
    <property type="protein sequence ID" value="KAJ5588541.1"/>
    <property type="molecule type" value="Genomic_DNA"/>
</dbReference>
<dbReference type="AlphaFoldDB" id="A0AAD6GRK8"/>
<dbReference type="PANTHER" id="PTHR42076:SF1">
    <property type="entry name" value="CYANOVIRIN-N DOMAIN-CONTAINING PROTEIN"/>
    <property type="match status" value="1"/>
</dbReference>
<dbReference type="PANTHER" id="PTHR42076">
    <property type="entry name" value="CYANOVIRIN-N HOMOLOG"/>
    <property type="match status" value="1"/>
</dbReference>
<organism evidence="2 3">
    <name type="scientific">Penicillium hordei</name>
    <dbReference type="NCBI Taxonomy" id="40994"/>
    <lineage>
        <taxon>Eukaryota</taxon>
        <taxon>Fungi</taxon>
        <taxon>Dikarya</taxon>
        <taxon>Ascomycota</taxon>
        <taxon>Pezizomycotina</taxon>
        <taxon>Eurotiomycetes</taxon>
        <taxon>Eurotiomycetidae</taxon>
        <taxon>Eurotiales</taxon>
        <taxon>Aspergillaceae</taxon>
        <taxon>Penicillium</taxon>
    </lineage>
</organism>
<sequence>MNATTDLHIEPCGADTYLVGNCMDSSRRWHPSRLRLDSCLGDNGGRFQWGGHEFTERARNITFNPEEGGSRVPVLRAELQDDAFRYLQGDVNLAERINNREGQLQFSW</sequence>
<evidence type="ECO:0000259" key="1">
    <source>
        <dbReference type="SMART" id="SM01111"/>
    </source>
</evidence>
<feature type="domain" description="Cyanovirin-N" evidence="1">
    <location>
        <begin position="1"/>
        <end position="106"/>
    </location>
</feature>
<comment type="caution">
    <text evidence="2">The sequence shown here is derived from an EMBL/GenBank/DDBJ whole genome shotgun (WGS) entry which is preliminary data.</text>
</comment>
<dbReference type="Gene3D" id="2.30.60.10">
    <property type="entry name" value="Cyanovirin-N"/>
    <property type="match status" value="1"/>
</dbReference>
<accession>A0AAD6GRK8</accession>
<dbReference type="RefSeq" id="XP_056747560.1">
    <property type="nucleotide sequence ID" value="XM_056902273.1"/>
</dbReference>
<dbReference type="Proteomes" id="UP001213799">
    <property type="component" value="Unassembled WGS sequence"/>
</dbReference>
<evidence type="ECO:0000313" key="2">
    <source>
        <dbReference type="EMBL" id="KAJ5588541.1"/>
    </source>
</evidence>
<dbReference type="InterPro" id="IPR036673">
    <property type="entry name" value="Cyanovirin-N_sf"/>
</dbReference>
<name>A0AAD6GRK8_9EURO</name>
<gene>
    <name evidence="2" type="ORF">N7537_011219</name>
</gene>